<sequence>MLFYVVILLKKVLMNKNNITNLRTDLSDWYKNNIDEKLVNELFEFQGQSGMTLNRIESLEINMNRYDFGNAGNSFIELPLQIKNIKAVVNVKNTEVLFCLCCY</sequence>
<dbReference type="EMBL" id="JAPWTK010000839">
    <property type="protein sequence ID" value="KAJ8935736.1"/>
    <property type="molecule type" value="Genomic_DNA"/>
</dbReference>
<dbReference type="Proteomes" id="UP001162162">
    <property type="component" value="Unassembled WGS sequence"/>
</dbReference>
<keyword evidence="2" id="KW-1185">Reference proteome</keyword>
<evidence type="ECO:0000313" key="1">
    <source>
        <dbReference type="EMBL" id="KAJ8935736.1"/>
    </source>
</evidence>
<organism evidence="1 2">
    <name type="scientific">Aromia moschata</name>
    <dbReference type="NCBI Taxonomy" id="1265417"/>
    <lineage>
        <taxon>Eukaryota</taxon>
        <taxon>Metazoa</taxon>
        <taxon>Ecdysozoa</taxon>
        <taxon>Arthropoda</taxon>
        <taxon>Hexapoda</taxon>
        <taxon>Insecta</taxon>
        <taxon>Pterygota</taxon>
        <taxon>Neoptera</taxon>
        <taxon>Endopterygota</taxon>
        <taxon>Coleoptera</taxon>
        <taxon>Polyphaga</taxon>
        <taxon>Cucujiformia</taxon>
        <taxon>Chrysomeloidea</taxon>
        <taxon>Cerambycidae</taxon>
        <taxon>Cerambycinae</taxon>
        <taxon>Callichromatini</taxon>
        <taxon>Aromia</taxon>
    </lineage>
</organism>
<evidence type="ECO:0000313" key="2">
    <source>
        <dbReference type="Proteomes" id="UP001162162"/>
    </source>
</evidence>
<accession>A0AAV8XBA5</accession>
<name>A0AAV8XBA5_9CUCU</name>
<comment type="caution">
    <text evidence="1">The sequence shown here is derived from an EMBL/GenBank/DDBJ whole genome shotgun (WGS) entry which is preliminary data.</text>
</comment>
<reference evidence="1" key="1">
    <citation type="journal article" date="2023" name="Insect Mol. Biol.">
        <title>Genome sequencing provides insights into the evolution of gene families encoding plant cell wall-degrading enzymes in longhorned beetles.</title>
        <authorList>
            <person name="Shin N.R."/>
            <person name="Okamura Y."/>
            <person name="Kirsch R."/>
            <person name="Pauchet Y."/>
        </authorList>
    </citation>
    <scope>NUCLEOTIDE SEQUENCE</scope>
    <source>
        <strain evidence="1">AMC_N1</strain>
    </source>
</reference>
<protein>
    <submittedName>
        <fullName evidence="1">Uncharacterized protein</fullName>
    </submittedName>
</protein>
<proteinExistence type="predicted"/>
<dbReference type="AlphaFoldDB" id="A0AAV8XBA5"/>
<gene>
    <name evidence="1" type="ORF">NQ318_010586</name>
</gene>